<organism evidence="1 2">
    <name type="scientific">Rhodococcus koreensis</name>
    <dbReference type="NCBI Taxonomy" id="99653"/>
    <lineage>
        <taxon>Bacteria</taxon>
        <taxon>Bacillati</taxon>
        <taxon>Actinomycetota</taxon>
        <taxon>Actinomycetes</taxon>
        <taxon>Mycobacteriales</taxon>
        <taxon>Nocardiaceae</taxon>
        <taxon>Rhodococcus</taxon>
    </lineage>
</organism>
<keyword evidence="2" id="KW-1185">Reference proteome</keyword>
<protein>
    <submittedName>
        <fullName evidence="1">Uncharacterized protein</fullName>
    </submittedName>
</protein>
<evidence type="ECO:0000313" key="2">
    <source>
        <dbReference type="Proteomes" id="UP000183561"/>
    </source>
</evidence>
<name>A0A1H4LVG3_9NOCA</name>
<gene>
    <name evidence="1" type="ORF">SAMN04490239_1489</name>
</gene>
<proteinExistence type="predicted"/>
<dbReference type="EMBL" id="FNSV01000005">
    <property type="protein sequence ID" value="SEB74769.1"/>
    <property type="molecule type" value="Genomic_DNA"/>
</dbReference>
<sequence length="72" mass="7494">MLSVIMELGEWGLPLPAGGAPMPPWTELELIGETMTPVTGDPLTTEASSRSIAPGPYEPAASVGSVRLFLKA</sequence>
<accession>A0A1H4LVG3</accession>
<reference evidence="2" key="1">
    <citation type="submission" date="2016-10" db="EMBL/GenBank/DDBJ databases">
        <authorList>
            <person name="Varghese N."/>
            <person name="Submissions S."/>
        </authorList>
    </citation>
    <scope>NUCLEOTIDE SEQUENCE [LARGE SCALE GENOMIC DNA]</scope>
    <source>
        <strain evidence="2">DSM 44498</strain>
    </source>
</reference>
<dbReference type="AlphaFoldDB" id="A0A1H4LVG3"/>
<evidence type="ECO:0000313" key="1">
    <source>
        <dbReference type="EMBL" id="SEB74769.1"/>
    </source>
</evidence>
<dbReference type="Proteomes" id="UP000183561">
    <property type="component" value="Unassembled WGS sequence"/>
</dbReference>